<comment type="caution">
    <text evidence="3">The sequence shown here is derived from an EMBL/GenBank/DDBJ whole genome shotgun (WGS) entry which is preliminary data.</text>
</comment>
<sequence length="186" mass="19480">MSETLTTLPTGLTAGTWAIDASHSEAAFTVRHAGIAKVRGTVAITDGTITVGEDLAVSAVAATLDPATIDTRDANRDGHLKSADFFEVETYPTWSFTSTSVRPAGDDYVVTGDLTIHGVTKSVELKTEFNGTATDPFGNPRAGFSAATEISRKDFGLTWNAALETGGVLVSDTVKISLEVSAIRQA</sequence>
<comment type="similarity">
    <text evidence="1">Belongs to the UPF0312 family.</text>
</comment>
<evidence type="ECO:0000259" key="2">
    <source>
        <dbReference type="SMART" id="SM00867"/>
    </source>
</evidence>
<evidence type="ECO:0000313" key="4">
    <source>
        <dbReference type="Proteomes" id="UP000019753"/>
    </source>
</evidence>
<name>A0A021VUW7_9CELL</name>
<reference evidence="3 4" key="1">
    <citation type="submission" date="2014-01" db="EMBL/GenBank/DDBJ databases">
        <title>Actinotalea ferrariae CF5-4.</title>
        <authorList>
            <person name="Chen F."/>
            <person name="Li Y."/>
            <person name="Wang G."/>
        </authorList>
    </citation>
    <scope>NUCLEOTIDE SEQUENCE [LARGE SCALE GENOMIC DNA]</scope>
    <source>
        <strain evidence="3 4">CF5-4</strain>
    </source>
</reference>
<keyword evidence="4" id="KW-1185">Reference proteome</keyword>
<gene>
    <name evidence="3" type="ORF">N866_04840</name>
</gene>
<evidence type="ECO:0000256" key="1">
    <source>
        <dbReference type="ARBA" id="ARBA00008812"/>
    </source>
</evidence>
<proteinExistence type="inferred from homology"/>
<dbReference type="Pfam" id="PF04264">
    <property type="entry name" value="YceI"/>
    <property type="match status" value="1"/>
</dbReference>
<dbReference type="SMART" id="SM00867">
    <property type="entry name" value="YceI"/>
    <property type="match status" value="1"/>
</dbReference>
<dbReference type="Gene3D" id="2.40.128.110">
    <property type="entry name" value="Lipid/polyisoprenoid-binding, YceI-like"/>
    <property type="match status" value="1"/>
</dbReference>
<dbReference type="EMBL" id="AXCW01000160">
    <property type="protein sequence ID" value="EYR62847.1"/>
    <property type="molecule type" value="Genomic_DNA"/>
</dbReference>
<dbReference type="AlphaFoldDB" id="A0A021VUW7"/>
<protein>
    <submittedName>
        <fullName evidence="3">Polyisoprenoid-binding protein</fullName>
    </submittedName>
</protein>
<evidence type="ECO:0000313" key="3">
    <source>
        <dbReference type="EMBL" id="EYR62847.1"/>
    </source>
</evidence>
<dbReference type="SUPFAM" id="SSF101874">
    <property type="entry name" value="YceI-like"/>
    <property type="match status" value="1"/>
</dbReference>
<dbReference type="InterPro" id="IPR036761">
    <property type="entry name" value="TTHA0802/YceI-like_sf"/>
</dbReference>
<organism evidence="3 4">
    <name type="scientific">Actinotalea ferrariae CF5-4</name>
    <dbReference type="NCBI Taxonomy" id="948458"/>
    <lineage>
        <taxon>Bacteria</taxon>
        <taxon>Bacillati</taxon>
        <taxon>Actinomycetota</taxon>
        <taxon>Actinomycetes</taxon>
        <taxon>Micrococcales</taxon>
        <taxon>Cellulomonadaceae</taxon>
        <taxon>Actinotalea</taxon>
    </lineage>
</organism>
<feature type="domain" description="Lipid/polyisoprenoid-binding YceI-like" evidence="2">
    <location>
        <begin position="16"/>
        <end position="183"/>
    </location>
</feature>
<dbReference type="InterPro" id="IPR007372">
    <property type="entry name" value="Lipid/polyisoprenoid-bd_YceI"/>
</dbReference>
<dbReference type="OrthoDB" id="9811006at2"/>
<dbReference type="Proteomes" id="UP000019753">
    <property type="component" value="Unassembled WGS sequence"/>
</dbReference>
<dbReference type="PANTHER" id="PTHR34406:SF1">
    <property type="entry name" value="PROTEIN YCEI"/>
    <property type="match status" value="1"/>
</dbReference>
<dbReference type="PANTHER" id="PTHR34406">
    <property type="entry name" value="PROTEIN YCEI"/>
    <property type="match status" value="1"/>
</dbReference>
<accession>A0A021VUW7</accession>
<dbReference type="RefSeq" id="WP_034227059.1">
    <property type="nucleotide sequence ID" value="NZ_AXCW01000160.1"/>
</dbReference>